<comment type="caution">
    <text evidence="1">The sequence shown here is derived from an EMBL/GenBank/DDBJ whole genome shotgun (WGS) entry which is preliminary data.</text>
</comment>
<reference evidence="1" key="1">
    <citation type="submission" date="2021-01" db="EMBL/GenBank/DDBJ databases">
        <title>Whole genome shotgun sequence of Rhizocola hellebori NBRC 109834.</title>
        <authorList>
            <person name="Komaki H."/>
            <person name="Tamura T."/>
        </authorList>
    </citation>
    <scope>NUCLEOTIDE SEQUENCE</scope>
    <source>
        <strain evidence="1">NBRC 109834</strain>
    </source>
</reference>
<dbReference type="Pfam" id="PF10103">
    <property type="entry name" value="Zincin_2"/>
    <property type="match status" value="1"/>
</dbReference>
<dbReference type="EMBL" id="BONY01000048">
    <property type="protein sequence ID" value="GIH08330.1"/>
    <property type="molecule type" value="Genomic_DNA"/>
</dbReference>
<gene>
    <name evidence="1" type="ORF">Rhe02_63970</name>
</gene>
<dbReference type="PANTHER" id="PTHR39420:SF1">
    <property type="entry name" value="HYDROLASE"/>
    <property type="match status" value="1"/>
</dbReference>
<evidence type="ECO:0000313" key="1">
    <source>
        <dbReference type="EMBL" id="GIH08330.1"/>
    </source>
</evidence>
<dbReference type="NCBIfam" id="TIGR03624">
    <property type="entry name" value="putative hydrolase"/>
    <property type="match status" value="1"/>
</dbReference>
<dbReference type="AlphaFoldDB" id="A0A8J3QEX5"/>
<sequence length="338" mass="36648">MPLVDWDLATSTAARLGPTGPSVTLSEATAVVADLRRCAEEASEHVAAYTRLVPQLADAPVAVVDRKSWAAENVAGLRTVLGPLADKLNPKIGNVAGAVSSKVAGVQAGTLLAYLSGKVLGQYEVFGNNPGKLLLVAPNVVAVERKLGVDPRDFRLWVSIHEVTHRTQFTAVPWLRDHFVAEIHQFVAATEPSRQVWQQAGKMLDAARGKDGVSLLDAMQTPEQKAVLDRLTCIMTLLEGHAEVVMDGVGPSVIPSVSRIRASFDRRRAAANPLEQYLRRLLGVELKLKQYTQGRAFVAKVIETIGMDGFNHIFDSPQTLPRLDELSSPQSWVDRVAA</sequence>
<dbReference type="InterPro" id="IPR042271">
    <property type="entry name" value="Zinicin_2_N"/>
</dbReference>
<dbReference type="InterPro" id="IPR022454">
    <property type="entry name" value="CHP03883_F420-assoc"/>
</dbReference>
<organism evidence="1 2">
    <name type="scientific">Rhizocola hellebori</name>
    <dbReference type="NCBI Taxonomy" id="1392758"/>
    <lineage>
        <taxon>Bacteria</taxon>
        <taxon>Bacillati</taxon>
        <taxon>Actinomycetota</taxon>
        <taxon>Actinomycetes</taxon>
        <taxon>Micromonosporales</taxon>
        <taxon>Micromonosporaceae</taxon>
        <taxon>Rhizocola</taxon>
    </lineage>
</organism>
<dbReference type="RefSeq" id="WP_203912090.1">
    <property type="nucleotide sequence ID" value="NZ_BONY01000048.1"/>
</dbReference>
<dbReference type="NCBIfam" id="TIGR03883">
    <property type="entry name" value="DUF2342_F420"/>
    <property type="match status" value="1"/>
</dbReference>
<proteinExistence type="predicted"/>
<name>A0A8J3QEX5_9ACTN</name>
<dbReference type="SUPFAM" id="SSF55486">
    <property type="entry name" value="Metalloproteases ('zincins'), catalytic domain"/>
    <property type="match status" value="1"/>
</dbReference>
<dbReference type="Gene3D" id="1.20.150.30">
    <property type="entry name" value="Zincin-like metallopeptidase, N-terminal domain"/>
    <property type="match status" value="1"/>
</dbReference>
<keyword evidence="2" id="KW-1185">Reference proteome</keyword>
<dbReference type="Proteomes" id="UP000612899">
    <property type="component" value="Unassembled WGS sequence"/>
</dbReference>
<dbReference type="InterPro" id="IPR018766">
    <property type="entry name" value="Zinicin_2"/>
</dbReference>
<dbReference type="PANTHER" id="PTHR39420">
    <property type="match status" value="1"/>
</dbReference>
<accession>A0A8J3QEX5</accession>
<protein>
    <recommendedName>
        <fullName evidence="3">Coenzyme F420 biosynthesis-associated protein</fullName>
    </recommendedName>
</protein>
<evidence type="ECO:0008006" key="3">
    <source>
        <dbReference type="Google" id="ProtNLM"/>
    </source>
</evidence>
<evidence type="ECO:0000313" key="2">
    <source>
        <dbReference type="Proteomes" id="UP000612899"/>
    </source>
</evidence>